<dbReference type="EMBL" id="KN847320">
    <property type="protein sequence ID" value="KIW53745.1"/>
    <property type="molecule type" value="Genomic_DNA"/>
</dbReference>
<feature type="region of interest" description="Disordered" evidence="1">
    <location>
        <begin position="18"/>
        <end position="52"/>
    </location>
</feature>
<sequence length="186" mass="20701">MGSGTMFILGIPKDQPVPSCGGGNHAVGDVDPRATREPSAVQRYREDRDEKGEGEVIEVREVREDVPLSGRLRASIGSAQFFAPSEVPHRQFGCRLYTFQAFDYDAGHKLQDLIRGWRSRLCPMNRPVPWGSHMAGKIGGRESMSHAVLQISSYITFPTFMDIKILFYSKLQVDAQTHLQSTSTSS</sequence>
<dbReference type="GeneID" id="25328067"/>
<proteinExistence type="predicted"/>
<dbReference type="AlphaFoldDB" id="A0A0D2EGF6"/>
<protein>
    <submittedName>
        <fullName evidence="2">Uncharacterized protein</fullName>
    </submittedName>
</protein>
<dbReference type="HOGENOM" id="CLU_1454439_0_0_1"/>
<name>A0A0D2EGF6_9EURO</name>
<reference evidence="2 3" key="1">
    <citation type="submission" date="2015-01" db="EMBL/GenBank/DDBJ databases">
        <title>The Genome Sequence of Exophiala xenobiotica CBS118157.</title>
        <authorList>
            <consortium name="The Broad Institute Genomics Platform"/>
            <person name="Cuomo C."/>
            <person name="de Hoog S."/>
            <person name="Gorbushina A."/>
            <person name="Stielow B."/>
            <person name="Teixiera M."/>
            <person name="Abouelleil A."/>
            <person name="Chapman S.B."/>
            <person name="Priest M."/>
            <person name="Young S.K."/>
            <person name="Wortman J."/>
            <person name="Nusbaum C."/>
            <person name="Birren B."/>
        </authorList>
    </citation>
    <scope>NUCLEOTIDE SEQUENCE [LARGE SCALE GENOMIC DNA]</scope>
    <source>
        <strain evidence="2 3">CBS 118157</strain>
    </source>
</reference>
<evidence type="ECO:0000313" key="2">
    <source>
        <dbReference type="EMBL" id="KIW53745.1"/>
    </source>
</evidence>
<dbReference type="RefSeq" id="XP_013314329.1">
    <property type="nucleotide sequence ID" value="XM_013458875.1"/>
</dbReference>
<accession>A0A0D2EGF6</accession>
<dbReference type="Proteomes" id="UP000054342">
    <property type="component" value="Unassembled WGS sequence"/>
</dbReference>
<organism evidence="2 3">
    <name type="scientific">Exophiala xenobiotica</name>
    <dbReference type="NCBI Taxonomy" id="348802"/>
    <lineage>
        <taxon>Eukaryota</taxon>
        <taxon>Fungi</taxon>
        <taxon>Dikarya</taxon>
        <taxon>Ascomycota</taxon>
        <taxon>Pezizomycotina</taxon>
        <taxon>Eurotiomycetes</taxon>
        <taxon>Chaetothyriomycetidae</taxon>
        <taxon>Chaetothyriales</taxon>
        <taxon>Herpotrichiellaceae</taxon>
        <taxon>Exophiala</taxon>
    </lineage>
</organism>
<gene>
    <name evidence="2" type="ORF">PV05_06159</name>
</gene>
<evidence type="ECO:0000256" key="1">
    <source>
        <dbReference type="SAM" id="MobiDB-lite"/>
    </source>
</evidence>
<keyword evidence="3" id="KW-1185">Reference proteome</keyword>
<feature type="compositionally biased region" description="Basic and acidic residues" evidence="1">
    <location>
        <begin position="43"/>
        <end position="52"/>
    </location>
</feature>
<evidence type="ECO:0000313" key="3">
    <source>
        <dbReference type="Proteomes" id="UP000054342"/>
    </source>
</evidence>